<feature type="compositionally biased region" description="Basic and acidic residues" evidence="1">
    <location>
        <begin position="765"/>
        <end position="775"/>
    </location>
</feature>
<feature type="compositionally biased region" description="Pro residues" evidence="1">
    <location>
        <begin position="496"/>
        <end position="505"/>
    </location>
</feature>
<keyword evidence="3" id="KW-0695">RNA-directed DNA polymerase</keyword>
<keyword evidence="3" id="KW-0808">Transferase</keyword>
<dbReference type="Pfam" id="PF07727">
    <property type="entry name" value="RVT_2"/>
    <property type="match status" value="1"/>
</dbReference>
<comment type="caution">
    <text evidence="3">The sequence shown here is derived from an EMBL/GenBank/DDBJ whole genome shotgun (WGS) entry which is preliminary data.</text>
</comment>
<dbReference type="GO" id="GO:0003676">
    <property type="term" value="F:nucleic acid binding"/>
    <property type="evidence" value="ECO:0007669"/>
    <property type="project" value="InterPro"/>
</dbReference>
<dbReference type="GO" id="GO:0003964">
    <property type="term" value="F:RNA-directed DNA polymerase activity"/>
    <property type="evidence" value="ECO:0007669"/>
    <property type="project" value="UniProtKB-KW"/>
</dbReference>
<sequence>LWYPKDSPFDLVAYSDSDYAGASLDRKSTTEGCQFLGCRLIFWQCKKQIVVATSSTEAEYVAAASGCAQVLWIQNQLLDYGLVAQGHIEDEGIDYEEVFAPVARIEAIRFFLAYASFMGFLVYQMDVKSVFLYGTIEEEVYVCQPPGFEDPDHPDKVYKVVKALYGLHQAHRSWYKTLATHLLENGFQRGTIDQTLFIKKKKGDILLVQIYCKKQTVVATSSTEAEYVAAASGCAQVALCGIWSLKWLLHTSSVMLISSQQMVFNSPCLTHKKELIHYEVQKQTALDKDTSNPLMADNLPKIVWANDNWYIQYALTVNPHIYVSCIKQFWNTATVKQSTDVTRLQALVDKKKVVISKAVIRDVLRLDNAEGMDCLPNEEIFTGLARMGNVDISPKFYMYPRFIQLIIQNQIGDLSTHTTKYISPTLTQKVFANMKRIGKGFSGVETPLFEGMLVVRDDVEADIGEEQIPDDITSAAAQEVVTTDVLEDVLVDSIPSPAPPTPPPQSSQDIPSTSQAQSPPQQIQSLTLAQPQGADFPMNLLQTALDACAALTLRDEHLKHAKEAQTLEITQLKKRVKKLERVNNVKTFKLRRLKKVGLSQIVETSDDTIMEDVSNQEKMIVELDRDEGVELIGENEKTKEVKDIVDNAQVEGRQAEKQAEIYQIDLDHPLKVLSMQEDDSEVQEAVEVVTTAKLITEVVNAASTPVSAASIIIPTAKQIITAAEPNIPAITITAAPVKVVAASTRRRRGVVIRDPEEESSAKTSNETKSKDKGKGKSYDDIRLIFEAKFNTNMEFLLKSKEQIKEEERRALKSINETPAQKATKRKRLNQEDKDVEEIKQHLEIVPDEDDDVYTEATSLARKVPVMDYQIILLNNKPRYKIIKADETHQLVKDPLSKGPHIDPAKIEAVKNWASPTTLTEKELNMRQRHWLELLADYNCEISYHHGKVNVVPDALSRKEQIKPLRVRSLVITIHPRLPSEILEAQTEAIKVENIKAENLRGMDKAFEVRPDGTRCIKNQSSDKMYQNLKKLYWWLNMKAIIAEYVNMSTTYHLETDRQSERTIQTLKDMLRACVIDFRKGWEKHLSLVEFSYNNSYHASIKATPFEVLYGRKCRLPVCWAEVGDVQLTGPEIIHETTKKIVQIRQRLQAARDRKRSHANVRRKPLEFQVADRVMLKVSPHKGVIRFENKESLNPDFKHTLKHLKGELTLVKLGSHLRIKESLKVQDNDKPKGNNVTGLLVVNMVEHNNSYRLDIVFSIGKLSKYTSNPGTQYCQAIQRSEFTALAAADKEAEWLKNLLLEIPLWIKPVTPIFIRYNSVATLVKAYNQMYNGNSRHLGVIHCMIRELITSGVVSMEFVRSQ</sequence>
<reference evidence="3" key="1">
    <citation type="journal article" date="2019" name="Sci. Rep.">
        <title>Draft genome of Tanacetum cinerariifolium, the natural source of mosquito coil.</title>
        <authorList>
            <person name="Yamashiro T."/>
            <person name="Shiraishi A."/>
            <person name="Satake H."/>
            <person name="Nakayama K."/>
        </authorList>
    </citation>
    <scope>NUCLEOTIDE SEQUENCE</scope>
</reference>
<evidence type="ECO:0000313" key="3">
    <source>
        <dbReference type="EMBL" id="GEU50919.1"/>
    </source>
</evidence>
<dbReference type="CDD" id="cd09272">
    <property type="entry name" value="RNase_HI_RT_Ty1"/>
    <property type="match status" value="1"/>
</dbReference>
<feature type="region of interest" description="Disordered" evidence="1">
    <location>
        <begin position="750"/>
        <end position="775"/>
    </location>
</feature>
<dbReference type="InterPro" id="IPR012337">
    <property type="entry name" value="RNaseH-like_sf"/>
</dbReference>
<proteinExistence type="predicted"/>
<feature type="non-terminal residue" evidence="3">
    <location>
        <position position="1"/>
    </location>
</feature>
<keyword evidence="3" id="KW-0548">Nucleotidyltransferase</keyword>
<feature type="region of interest" description="Disordered" evidence="1">
    <location>
        <begin position="492"/>
        <end position="524"/>
    </location>
</feature>
<dbReference type="PANTHER" id="PTHR11439:SF495">
    <property type="entry name" value="REVERSE TRANSCRIPTASE, RNA-DEPENDENT DNA POLYMERASE-RELATED"/>
    <property type="match status" value="1"/>
</dbReference>
<dbReference type="InterPro" id="IPR013103">
    <property type="entry name" value="RVT_2"/>
</dbReference>
<feature type="domain" description="Reverse transcriptase Ty1/copia-type" evidence="2">
    <location>
        <begin position="82"/>
        <end position="224"/>
    </location>
</feature>
<dbReference type="InterPro" id="IPR036397">
    <property type="entry name" value="RNaseH_sf"/>
</dbReference>
<dbReference type="PANTHER" id="PTHR11439">
    <property type="entry name" value="GAG-POL-RELATED RETROTRANSPOSON"/>
    <property type="match status" value="1"/>
</dbReference>
<evidence type="ECO:0000259" key="2">
    <source>
        <dbReference type="Pfam" id="PF07727"/>
    </source>
</evidence>
<feature type="compositionally biased region" description="Low complexity" evidence="1">
    <location>
        <begin position="506"/>
        <end position="524"/>
    </location>
</feature>
<gene>
    <name evidence="3" type="ORF">Tci_022897</name>
</gene>
<protein>
    <submittedName>
        <fullName evidence="3">Putative reverse transcriptase domain-containing protein</fullName>
    </submittedName>
</protein>
<dbReference type="EMBL" id="BKCJ010002787">
    <property type="protein sequence ID" value="GEU50919.1"/>
    <property type="molecule type" value="Genomic_DNA"/>
</dbReference>
<evidence type="ECO:0000256" key="1">
    <source>
        <dbReference type="SAM" id="MobiDB-lite"/>
    </source>
</evidence>
<organism evidence="3">
    <name type="scientific">Tanacetum cinerariifolium</name>
    <name type="common">Dalmatian daisy</name>
    <name type="synonym">Chrysanthemum cinerariifolium</name>
    <dbReference type="NCBI Taxonomy" id="118510"/>
    <lineage>
        <taxon>Eukaryota</taxon>
        <taxon>Viridiplantae</taxon>
        <taxon>Streptophyta</taxon>
        <taxon>Embryophyta</taxon>
        <taxon>Tracheophyta</taxon>
        <taxon>Spermatophyta</taxon>
        <taxon>Magnoliopsida</taxon>
        <taxon>eudicotyledons</taxon>
        <taxon>Gunneridae</taxon>
        <taxon>Pentapetalae</taxon>
        <taxon>asterids</taxon>
        <taxon>campanulids</taxon>
        <taxon>Asterales</taxon>
        <taxon>Asteraceae</taxon>
        <taxon>Asteroideae</taxon>
        <taxon>Anthemideae</taxon>
        <taxon>Anthemidinae</taxon>
        <taxon>Tanacetum</taxon>
    </lineage>
</organism>
<dbReference type="Gene3D" id="3.30.420.10">
    <property type="entry name" value="Ribonuclease H-like superfamily/Ribonuclease H"/>
    <property type="match status" value="1"/>
</dbReference>
<dbReference type="SUPFAM" id="SSF53098">
    <property type="entry name" value="Ribonuclease H-like"/>
    <property type="match status" value="1"/>
</dbReference>
<accession>A0A6L2KPN4</accession>
<name>A0A6L2KPN4_TANCI</name>